<dbReference type="InterPro" id="IPR006164">
    <property type="entry name" value="DNA_bd_Ku70/Ku80"/>
</dbReference>
<accession>A0ABW5DGG4</accession>
<evidence type="ECO:0000313" key="6">
    <source>
        <dbReference type="Proteomes" id="UP001597373"/>
    </source>
</evidence>
<dbReference type="PANTHER" id="PTHR41251">
    <property type="entry name" value="NON-HOMOLOGOUS END JOINING PROTEIN KU"/>
    <property type="match status" value="1"/>
</dbReference>
<comment type="subunit">
    <text evidence="2">Homodimer. Interacts with LigD.</text>
</comment>
<proteinExistence type="inferred from homology"/>
<dbReference type="HAMAP" id="MF_01875">
    <property type="entry name" value="Prokaryotic_Ku"/>
    <property type="match status" value="1"/>
</dbReference>
<evidence type="ECO:0000256" key="2">
    <source>
        <dbReference type="HAMAP-Rule" id="MF_01875"/>
    </source>
</evidence>
<dbReference type="RefSeq" id="WP_165278661.1">
    <property type="nucleotide sequence ID" value="NZ_BAABGS010000075.1"/>
</dbReference>
<comment type="similarity">
    <text evidence="2">Belongs to the prokaryotic Ku family.</text>
</comment>
<keyword evidence="1 2" id="KW-0238">DNA-binding</keyword>
<evidence type="ECO:0000256" key="3">
    <source>
        <dbReference type="SAM" id="MobiDB-lite"/>
    </source>
</evidence>
<comment type="caution">
    <text evidence="5">The sequence shown here is derived from an EMBL/GenBank/DDBJ whole genome shotgun (WGS) entry which is preliminary data.</text>
</comment>
<dbReference type="SUPFAM" id="SSF100939">
    <property type="entry name" value="SPOC domain-like"/>
    <property type="match status" value="1"/>
</dbReference>
<organism evidence="5 6">
    <name type="scientific">Chelativorans composti</name>
    <dbReference type="NCBI Taxonomy" id="768533"/>
    <lineage>
        <taxon>Bacteria</taxon>
        <taxon>Pseudomonadati</taxon>
        <taxon>Pseudomonadota</taxon>
        <taxon>Alphaproteobacteria</taxon>
        <taxon>Hyphomicrobiales</taxon>
        <taxon>Phyllobacteriaceae</taxon>
        <taxon>Chelativorans</taxon>
    </lineage>
</organism>
<dbReference type="InterPro" id="IPR016194">
    <property type="entry name" value="SPOC-like_C_dom_sf"/>
</dbReference>
<keyword evidence="6" id="KW-1185">Reference proteome</keyword>
<dbReference type="EMBL" id="JBHUIR010000034">
    <property type="protein sequence ID" value="MFD2260162.1"/>
    <property type="molecule type" value="Genomic_DNA"/>
</dbReference>
<dbReference type="CDD" id="cd00789">
    <property type="entry name" value="KU_like"/>
    <property type="match status" value="1"/>
</dbReference>
<dbReference type="Pfam" id="PF02735">
    <property type="entry name" value="Ku"/>
    <property type="match status" value="1"/>
</dbReference>
<feature type="domain" description="Ku" evidence="4">
    <location>
        <begin position="55"/>
        <end position="184"/>
    </location>
</feature>
<dbReference type="Proteomes" id="UP001597373">
    <property type="component" value="Unassembled WGS sequence"/>
</dbReference>
<evidence type="ECO:0000313" key="5">
    <source>
        <dbReference type="EMBL" id="MFD2260162.1"/>
    </source>
</evidence>
<dbReference type="PIRSF" id="PIRSF006493">
    <property type="entry name" value="Prok_Ku"/>
    <property type="match status" value="1"/>
</dbReference>
<feature type="region of interest" description="Disordered" evidence="3">
    <location>
        <begin position="226"/>
        <end position="248"/>
    </location>
</feature>
<gene>
    <name evidence="2" type="primary">ku</name>
    <name evidence="5" type="ORF">ACFSMZ_10340</name>
</gene>
<dbReference type="InterPro" id="IPR009187">
    <property type="entry name" value="Prok_Ku"/>
</dbReference>
<evidence type="ECO:0000256" key="1">
    <source>
        <dbReference type="ARBA" id="ARBA00023125"/>
    </source>
</evidence>
<keyword evidence="2" id="KW-0233">DNA recombination</keyword>
<sequence length="269" mass="30266">MAPPRYWKGYLKLSLVTCAVSLTPATSPAEKIRFHTLNSETGNRVRSRYVDAETGKVVADKDQAKGYEIAEGRHIVLEDEEIEAAALESARTINIEQFVPADSIDWIWYDTPYYLLPEDEVAEEAFAVIREAMKATGTAGISRLVLARRERAVMLVPEDKGIILWTLRYGDEVRAPEDVYGSGAPRKGEPQLVSLIETLIKDKTLEWSPSLVEDPVQNRLKDIIAEKEKGAKKKPSRQKKDDEVEAPSNVVSIMEALKRSIREEKKGKR</sequence>
<dbReference type="NCBIfam" id="TIGR02772">
    <property type="entry name" value="Ku_bact"/>
    <property type="match status" value="1"/>
</dbReference>
<keyword evidence="2" id="KW-0227">DNA damage</keyword>
<reference evidence="6" key="1">
    <citation type="journal article" date="2019" name="Int. J. Syst. Evol. Microbiol.">
        <title>The Global Catalogue of Microorganisms (GCM) 10K type strain sequencing project: providing services to taxonomists for standard genome sequencing and annotation.</title>
        <authorList>
            <consortium name="The Broad Institute Genomics Platform"/>
            <consortium name="The Broad Institute Genome Sequencing Center for Infectious Disease"/>
            <person name="Wu L."/>
            <person name="Ma J."/>
        </authorList>
    </citation>
    <scope>NUCLEOTIDE SEQUENCE [LARGE SCALE GENOMIC DNA]</scope>
    <source>
        <strain evidence="6">KCTC 23707</strain>
    </source>
</reference>
<dbReference type="PANTHER" id="PTHR41251:SF1">
    <property type="entry name" value="NON-HOMOLOGOUS END JOINING PROTEIN KU"/>
    <property type="match status" value="1"/>
</dbReference>
<dbReference type="SMART" id="SM00559">
    <property type="entry name" value="Ku78"/>
    <property type="match status" value="1"/>
</dbReference>
<comment type="function">
    <text evidence="2">With LigD forms a non-homologous end joining (NHEJ) DNA repair enzyme, which repairs dsDNA breaks with reduced fidelity. Binds linear dsDNA with 5'- and 3'- overhangs but not closed circular dsDNA nor ssDNA. Recruits and stimulates the ligase activity of LigD.</text>
</comment>
<dbReference type="Gene3D" id="2.40.290.10">
    <property type="match status" value="1"/>
</dbReference>
<evidence type="ECO:0000259" key="4">
    <source>
        <dbReference type="SMART" id="SM00559"/>
    </source>
</evidence>
<protein>
    <recommendedName>
        <fullName evidence="2">Non-homologous end joining protein Ku</fullName>
    </recommendedName>
</protein>
<name>A0ABW5DGG4_9HYPH</name>
<keyword evidence="2" id="KW-0234">DNA repair</keyword>